<organism evidence="1 2">
    <name type="scientific">Trifolium subterraneum</name>
    <name type="common">Subterranean clover</name>
    <dbReference type="NCBI Taxonomy" id="3900"/>
    <lineage>
        <taxon>Eukaryota</taxon>
        <taxon>Viridiplantae</taxon>
        <taxon>Streptophyta</taxon>
        <taxon>Embryophyta</taxon>
        <taxon>Tracheophyta</taxon>
        <taxon>Spermatophyta</taxon>
        <taxon>Magnoliopsida</taxon>
        <taxon>eudicotyledons</taxon>
        <taxon>Gunneridae</taxon>
        <taxon>Pentapetalae</taxon>
        <taxon>rosids</taxon>
        <taxon>fabids</taxon>
        <taxon>Fabales</taxon>
        <taxon>Fabaceae</taxon>
        <taxon>Papilionoideae</taxon>
        <taxon>50 kb inversion clade</taxon>
        <taxon>NPAAA clade</taxon>
        <taxon>Hologalegina</taxon>
        <taxon>IRL clade</taxon>
        <taxon>Trifolieae</taxon>
        <taxon>Trifolium</taxon>
    </lineage>
</organism>
<evidence type="ECO:0000313" key="1">
    <source>
        <dbReference type="EMBL" id="GAU50531.1"/>
    </source>
</evidence>
<sequence length="108" mass="12631">MVKFHFGNLGCEKGWSQIHSRYGTYQHAHYHFRKLWSITMGTSSENAAGGSRGIAVPKEVDYANYFCIYSFSTIKKRCSHIVFKWMLTSMSFFKTDIALRIRSFFFFS</sequence>
<dbReference type="AlphaFoldDB" id="A0A2Z6P231"/>
<gene>
    <name evidence="1" type="ORF">TSUD_369580</name>
</gene>
<protein>
    <submittedName>
        <fullName evidence="1">Uncharacterized protein</fullName>
    </submittedName>
</protein>
<accession>A0A2Z6P231</accession>
<reference evidence="2" key="1">
    <citation type="journal article" date="2017" name="Front. Plant Sci.">
        <title>Climate Clever Clovers: New Paradigm to Reduce the Environmental Footprint of Ruminants by Breeding Low Methanogenic Forages Utilizing Haplotype Variation.</title>
        <authorList>
            <person name="Kaur P."/>
            <person name="Appels R."/>
            <person name="Bayer P.E."/>
            <person name="Keeble-Gagnere G."/>
            <person name="Wang J."/>
            <person name="Hirakawa H."/>
            <person name="Shirasawa K."/>
            <person name="Vercoe P."/>
            <person name="Stefanova K."/>
            <person name="Durmic Z."/>
            <person name="Nichols P."/>
            <person name="Revell C."/>
            <person name="Isobe S.N."/>
            <person name="Edwards D."/>
            <person name="Erskine W."/>
        </authorList>
    </citation>
    <scope>NUCLEOTIDE SEQUENCE [LARGE SCALE GENOMIC DNA]</scope>
    <source>
        <strain evidence="2">cv. Daliak</strain>
    </source>
</reference>
<evidence type="ECO:0000313" key="2">
    <source>
        <dbReference type="Proteomes" id="UP000242715"/>
    </source>
</evidence>
<dbReference type="EMBL" id="DF974796">
    <property type="protein sequence ID" value="GAU50531.1"/>
    <property type="molecule type" value="Genomic_DNA"/>
</dbReference>
<dbReference type="Proteomes" id="UP000242715">
    <property type="component" value="Unassembled WGS sequence"/>
</dbReference>
<proteinExistence type="predicted"/>
<name>A0A2Z6P231_TRISU</name>
<keyword evidence="2" id="KW-1185">Reference proteome</keyword>